<dbReference type="InterPro" id="IPR020796">
    <property type="entry name" value="ORC5"/>
</dbReference>
<feature type="region of interest" description="Disordered" evidence="4">
    <location>
        <begin position="384"/>
        <end position="403"/>
    </location>
</feature>
<dbReference type="Proteomes" id="UP000245768">
    <property type="component" value="Unassembled WGS sequence"/>
</dbReference>
<keyword evidence="8" id="KW-1185">Reference proteome</keyword>
<dbReference type="PANTHER" id="PTHR12705">
    <property type="entry name" value="ORIGIN RECOGNITION COMPLEX SUBUNIT 5"/>
    <property type="match status" value="1"/>
</dbReference>
<dbReference type="FunCoup" id="A0A316YQL0">
    <property type="interactions" value="778"/>
</dbReference>
<dbReference type="STRING" id="215250.A0A316YQL0"/>
<proteinExistence type="predicted"/>
<dbReference type="InterPro" id="IPR047088">
    <property type="entry name" value="ORC5_C"/>
</dbReference>
<evidence type="ECO:0000256" key="4">
    <source>
        <dbReference type="SAM" id="MobiDB-lite"/>
    </source>
</evidence>
<keyword evidence="2" id="KW-0235">DNA replication</keyword>
<accession>A0A316YQL0</accession>
<comment type="subcellular location">
    <subcellularLocation>
        <location evidence="1">Nucleus</location>
    </subcellularLocation>
</comment>
<feature type="compositionally biased region" description="Basic residues" evidence="4">
    <location>
        <begin position="391"/>
        <end position="403"/>
    </location>
</feature>
<dbReference type="GO" id="GO:0003688">
    <property type="term" value="F:DNA replication origin binding"/>
    <property type="evidence" value="ECO:0007669"/>
    <property type="project" value="TreeGrafter"/>
</dbReference>
<gene>
    <name evidence="7" type="ORF">FA10DRAFT_301338</name>
</gene>
<evidence type="ECO:0000256" key="1">
    <source>
        <dbReference type="ARBA" id="ARBA00004123"/>
    </source>
</evidence>
<dbReference type="GO" id="GO:0005664">
    <property type="term" value="C:nuclear origin of replication recognition complex"/>
    <property type="evidence" value="ECO:0007669"/>
    <property type="project" value="TreeGrafter"/>
</dbReference>
<dbReference type="AlphaFoldDB" id="A0A316YQL0"/>
<dbReference type="OrthoDB" id="365981at2759"/>
<dbReference type="InterPro" id="IPR048866">
    <property type="entry name" value="ORC5_lid"/>
</dbReference>
<evidence type="ECO:0000259" key="5">
    <source>
        <dbReference type="Pfam" id="PF14630"/>
    </source>
</evidence>
<dbReference type="Pfam" id="PF14630">
    <property type="entry name" value="ORC5_C"/>
    <property type="match status" value="1"/>
</dbReference>
<evidence type="ECO:0000256" key="3">
    <source>
        <dbReference type="ARBA" id="ARBA00023242"/>
    </source>
</evidence>
<dbReference type="InParanoid" id="A0A316YQL0"/>
<sequence length="537" mass="59919">MTRDAVKKRHPGREDAADTLFDLIGDEMQPLQPSPTAIHVHDANSPSATYRLVRDVVRSSSLSEGLGTTAAPSTSTVAADALVSTAFIDPLLTPSPKLLFTAILSSFGLDSRSLADDSIDSFIDPIQTHFRGQPSRKGIIVVQRAERMRDIWPEHVWEPLYSLAEQALIPGQLTLITVSSLSIDHFRTSRGAAPITGPGTPISITLGRLKKQDVLRVLERDFDRLWLDFRKRRDDVDERGVKRVYDNFTSIAYDAFASDVRDIDEIRLLSACVWHPFIEPVASGAVAASAIQPLVSQSSHLFRDALARLFPRILSPLEWVQTMLRQQKGLAIREKSRTSEASLALVPSFIVLASFLASFNPSRLDVRYFLRDEASLLPSAIGPDGEEEKVRKRGGALKRKPTSRKRARIDGAIGADAAAKQDLKRQQLLGPRPFPQERLLAIFQALITEAGPEHTTTSARAQDMTRYWEHQAKAVSTYRAIEALCREGRFLVRISPWERIDGGAPMSLRTNVGYEEVKQIADRVDFDLDEWLWDWGP</sequence>
<evidence type="ECO:0000313" key="8">
    <source>
        <dbReference type="Proteomes" id="UP000245768"/>
    </source>
</evidence>
<dbReference type="EMBL" id="KZ819636">
    <property type="protein sequence ID" value="PWN90055.1"/>
    <property type="molecule type" value="Genomic_DNA"/>
</dbReference>
<name>A0A316YQL0_9BASI</name>
<dbReference type="GO" id="GO:0006270">
    <property type="term" value="P:DNA replication initiation"/>
    <property type="evidence" value="ECO:0007669"/>
    <property type="project" value="TreeGrafter"/>
</dbReference>
<dbReference type="GeneID" id="37046887"/>
<evidence type="ECO:0000256" key="2">
    <source>
        <dbReference type="ARBA" id="ARBA00022705"/>
    </source>
</evidence>
<feature type="domain" description="Origin recognition complex subunit 5 C-terminal" evidence="5">
    <location>
        <begin position="343"/>
        <end position="532"/>
    </location>
</feature>
<reference evidence="7" key="1">
    <citation type="journal article" date="2018" name="Mol. Biol. Evol.">
        <title>Broad Genomic Sampling Reveals a Smut Pathogenic Ancestry of the Fungal Clade Ustilaginomycotina.</title>
        <authorList>
            <person name="Kijpornyongpan T."/>
            <person name="Mondo S.J."/>
            <person name="Barry K."/>
            <person name="Sandor L."/>
            <person name="Lee J."/>
            <person name="Lipzen A."/>
            <person name="Pangilinan J."/>
            <person name="LaButti K."/>
            <person name="Hainaut M."/>
            <person name="Henrissat B."/>
            <person name="Grigoriev I.V."/>
            <person name="Spatafora J.W."/>
            <person name="Aime M.C."/>
        </authorList>
    </citation>
    <scope>NUCLEOTIDE SEQUENCE [LARGE SCALE GENOMIC DNA]</scope>
    <source>
        <strain evidence="7">MCA 4198</strain>
    </source>
</reference>
<evidence type="ECO:0000313" key="7">
    <source>
        <dbReference type="EMBL" id="PWN90055.1"/>
    </source>
</evidence>
<keyword evidence="3" id="KW-0539">Nucleus</keyword>
<feature type="domain" description="ORC5 lid" evidence="6">
    <location>
        <begin position="245"/>
        <end position="303"/>
    </location>
</feature>
<dbReference type="Pfam" id="PF21639">
    <property type="entry name" value="ORC5_lid"/>
    <property type="match status" value="1"/>
</dbReference>
<dbReference type="RefSeq" id="XP_025377253.1">
    <property type="nucleotide sequence ID" value="XM_025524971.1"/>
</dbReference>
<organism evidence="7 8">
    <name type="scientific">Acaromyces ingoldii</name>
    <dbReference type="NCBI Taxonomy" id="215250"/>
    <lineage>
        <taxon>Eukaryota</taxon>
        <taxon>Fungi</taxon>
        <taxon>Dikarya</taxon>
        <taxon>Basidiomycota</taxon>
        <taxon>Ustilaginomycotina</taxon>
        <taxon>Exobasidiomycetes</taxon>
        <taxon>Exobasidiales</taxon>
        <taxon>Cryptobasidiaceae</taxon>
        <taxon>Acaromyces</taxon>
    </lineage>
</organism>
<dbReference type="PANTHER" id="PTHR12705:SF0">
    <property type="entry name" value="ORIGIN RECOGNITION COMPLEX SUBUNIT 5"/>
    <property type="match status" value="1"/>
</dbReference>
<evidence type="ECO:0000259" key="6">
    <source>
        <dbReference type="Pfam" id="PF21639"/>
    </source>
</evidence>
<protein>
    <submittedName>
        <fullName evidence="7">Uncharacterized protein</fullName>
    </submittedName>
</protein>